<proteinExistence type="predicted"/>
<feature type="non-terminal residue" evidence="2">
    <location>
        <position position="1"/>
    </location>
</feature>
<evidence type="ECO:0000313" key="3">
    <source>
        <dbReference type="Proteomes" id="UP000752696"/>
    </source>
</evidence>
<evidence type="ECO:0000256" key="1">
    <source>
        <dbReference type="SAM" id="Phobius"/>
    </source>
</evidence>
<name>A0A6V7GYT1_9HYME</name>
<keyword evidence="1" id="KW-1133">Transmembrane helix</keyword>
<dbReference type="Proteomes" id="UP000752696">
    <property type="component" value="Unassembled WGS sequence"/>
</dbReference>
<dbReference type="AlphaFoldDB" id="A0A6V7GYT1"/>
<feature type="transmembrane region" description="Helical" evidence="1">
    <location>
        <begin position="23"/>
        <end position="42"/>
    </location>
</feature>
<keyword evidence="1" id="KW-0812">Transmembrane</keyword>
<reference evidence="2" key="1">
    <citation type="submission" date="2020-07" db="EMBL/GenBank/DDBJ databases">
        <authorList>
            <person name="Nazaruddin N."/>
        </authorList>
    </citation>
    <scope>NUCLEOTIDE SEQUENCE</scope>
</reference>
<protein>
    <submittedName>
        <fullName evidence="2">Uncharacterized protein</fullName>
    </submittedName>
</protein>
<keyword evidence="1" id="KW-0472">Membrane</keyword>
<evidence type="ECO:0000313" key="2">
    <source>
        <dbReference type="EMBL" id="CAD1469636.1"/>
    </source>
</evidence>
<keyword evidence="3" id="KW-1185">Reference proteome</keyword>
<organism evidence="2 3">
    <name type="scientific">Heterotrigona itama</name>
    <dbReference type="NCBI Taxonomy" id="395501"/>
    <lineage>
        <taxon>Eukaryota</taxon>
        <taxon>Metazoa</taxon>
        <taxon>Ecdysozoa</taxon>
        <taxon>Arthropoda</taxon>
        <taxon>Hexapoda</taxon>
        <taxon>Insecta</taxon>
        <taxon>Pterygota</taxon>
        <taxon>Neoptera</taxon>
        <taxon>Endopterygota</taxon>
        <taxon>Hymenoptera</taxon>
        <taxon>Apocrita</taxon>
        <taxon>Aculeata</taxon>
        <taxon>Apoidea</taxon>
        <taxon>Anthophila</taxon>
        <taxon>Apidae</taxon>
        <taxon>Heterotrigona</taxon>
    </lineage>
</organism>
<sequence length="130" mass="15657">MHCSINEQVELHTVVQINRTHNYFFILHISINAFVIKIKWVSYKKLLNIQIRIIEIVSSMLPGDARLVKRFNLQIKFERNTVILSYLFPRVRFVMQSRVVYSRAVNLNFHILHPIHRFPVSQYFSYFCIF</sequence>
<comment type="caution">
    <text evidence="2">The sequence shown here is derived from an EMBL/GenBank/DDBJ whole genome shotgun (WGS) entry which is preliminary data.</text>
</comment>
<dbReference type="EMBL" id="CAJDYZ010002709">
    <property type="protein sequence ID" value="CAD1469636.1"/>
    <property type="molecule type" value="Genomic_DNA"/>
</dbReference>
<accession>A0A6V7GYT1</accession>
<gene>
    <name evidence="2" type="ORF">MHI_LOCUS140417</name>
</gene>